<accession>A0A8S3V729</accession>
<evidence type="ECO:0000313" key="3">
    <source>
        <dbReference type="EMBL" id="CAG2250631.1"/>
    </source>
</evidence>
<dbReference type="EMBL" id="CAJPWZ010003058">
    <property type="protein sequence ID" value="CAG2250631.1"/>
    <property type="molecule type" value="Genomic_DNA"/>
</dbReference>
<dbReference type="OrthoDB" id="6514358at2759"/>
<comment type="caution">
    <text evidence="3">The sequence shown here is derived from an EMBL/GenBank/DDBJ whole genome shotgun (WGS) entry which is preliminary data.</text>
</comment>
<sequence>MEYIGLICVLMVLTTVPSVTYAGNSRHFVTENCGHVVGPDYGAYLEFDRAATFKKGVVGVPDALKGQEFECIIVVRGMPTTGEKRFMALHMRQFHLKEQAVVRPENEVAKCGKAYVIIYNGMDRNAAEKFVFCGADAVTQNLEWTGEYMTFYFYIDYRNPDLSTVDPLVSLPPATGNTTLSPPTTTPDPFPYPTVYFKMDITSYDFECNETIDKVSLKCNDSKRCIDDSLKCDFWFSRNCASDVYPRDNTDVSRQAPANCFRKPTTTTTTTTLAPPPFRPDLTPLYAAVGGVLGVALLLWCCWKPAYLPWRLGRCRNYPCWVKCGNLCPCLKCRACFPGPSTMSPTGAAAWKAARLQRGSLISQDMSEFSPLGYPDSLHGEHSIRHAPGGYPSQNGSLRPKKDGLKLDISNPFTPYQPPRKKNIISQICPCMSSTTAVEGGPRKSIKSGQVAPFPNGRGSIPNGVPTTPGSFEQRLAQPFDFYPRNNAKNVSNAPPNPQVETDSVNLANNWMRLLSADGSHLREQR</sequence>
<keyword evidence="4" id="KW-1185">Reference proteome</keyword>
<protein>
    <recommendedName>
        <fullName evidence="5">CUB domain-containing protein</fullName>
    </recommendedName>
</protein>
<dbReference type="Proteomes" id="UP000683360">
    <property type="component" value="Unassembled WGS sequence"/>
</dbReference>
<evidence type="ECO:0000256" key="2">
    <source>
        <dbReference type="SAM" id="SignalP"/>
    </source>
</evidence>
<dbReference type="InterPro" id="IPR042333">
    <property type="entry name" value="LRAD2/Mig-13-like"/>
</dbReference>
<organism evidence="3 4">
    <name type="scientific">Mytilus edulis</name>
    <name type="common">Blue mussel</name>
    <dbReference type="NCBI Taxonomy" id="6550"/>
    <lineage>
        <taxon>Eukaryota</taxon>
        <taxon>Metazoa</taxon>
        <taxon>Spiralia</taxon>
        <taxon>Lophotrochozoa</taxon>
        <taxon>Mollusca</taxon>
        <taxon>Bivalvia</taxon>
        <taxon>Autobranchia</taxon>
        <taxon>Pteriomorphia</taxon>
        <taxon>Mytilida</taxon>
        <taxon>Mytiloidea</taxon>
        <taxon>Mytilidae</taxon>
        <taxon>Mytilinae</taxon>
        <taxon>Mytilus</taxon>
    </lineage>
</organism>
<keyword evidence="2" id="KW-0732">Signal</keyword>
<dbReference type="AlphaFoldDB" id="A0A8S3V729"/>
<feature type="chain" id="PRO_5035940833" description="CUB domain-containing protein" evidence="2">
    <location>
        <begin position="23"/>
        <end position="526"/>
    </location>
</feature>
<feature type="signal peptide" evidence="2">
    <location>
        <begin position="1"/>
        <end position="22"/>
    </location>
</feature>
<dbReference type="PANTHER" id="PTHR24652:SF67">
    <property type="entry name" value="LOW-DENSITY LIPOPROTEIN RECEPTOR CLASS A DOMAIN-CONTAINING PROTEIN 2"/>
    <property type="match status" value="1"/>
</dbReference>
<dbReference type="PANTHER" id="PTHR24652">
    <property type="entry name" value="LOW-DENSITY LIPOPROTEIN RECEPTOR CLASS A DOMAIN-CONTAINING PROTEIN 2"/>
    <property type="match status" value="1"/>
</dbReference>
<evidence type="ECO:0000313" key="4">
    <source>
        <dbReference type="Proteomes" id="UP000683360"/>
    </source>
</evidence>
<feature type="region of interest" description="Disordered" evidence="1">
    <location>
        <begin position="437"/>
        <end position="464"/>
    </location>
</feature>
<evidence type="ECO:0008006" key="5">
    <source>
        <dbReference type="Google" id="ProtNLM"/>
    </source>
</evidence>
<proteinExistence type="predicted"/>
<reference evidence="3" key="1">
    <citation type="submission" date="2021-03" db="EMBL/GenBank/DDBJ databases">
        <authorList>
            <person name="Bekaert M."/>
        </authorList>
    </citation>
    <scope>NUCLEOTIDE SEQUENCE</scope>
</reference>
<name>A0A8S3V729_MYTED</name>
<evidence type="ECO:0000256" key="1">
    <source>
        <dbReference type="SAM" id="MobiDB-lite"/>
    </source>
</evidence>
<gene>
    <name evidence="3" type="ORF">MEDL_62312</name>
</gene>